<dbReference type="Pfam" id="PF00266">
    <property type="entry name" value="Aminotran_5"/>
    <property type="match status" value="1"/>
</dbReference>
<dbReference type="Gene3D" id="3.90.1150.10">
    <property type="entry name" value="Aspartate Aminotransferase, domain 1"/>
    <property type="match status" value="1"/>
</dbReference>
<dbReference type="InterPro" id="IPR015421">
    <property type="entry name" value="PyrdxlP-dep_Trfase_major"/>
</dbReference>
<feature type="domain" description="Aminotransferase class V" evidence="2">
    <location>
        <begin position="18"/>
        <end position="348"/>
    </location>
</feature>
<dbReference type="PANTHER" id="PTHR43586:SF15">
    <property type="entry name" value="BLR3095 PROTEIN"/>
    <property type="match status" value="1"/>
</dbReference>
<proteinExistence type="predicted"/>
<gene>
    <name evidence="3" type="ORF">RM540_14945</name>
</gene>
<dbReference type="RefSeq" id="WP_311665559.1">
    <property type="nucleotide sequence ID" value="NZ_JAVRHT010000049.1"/>
</dbReference>
<dbReference type="InterPro" id="IPR000192">
    <property type="entry name" value="Aminotrans_V_dom"/>
</dbReference>
<sequence length="385" mass="40761">MTLDAYRDLFDLPADVAYLDHAATGVLSRPAREAAVAFLDARAGRDPSRSPNDYPTDLERVDRARRRAAALVGAGVRNVEVVPNTSAGLGLLASGLDWRPGDRVVVPACEFPANVLPWRALEDRGVAVDLVPHREGTFTVEDVEAVLRPETRLVAVSWVQFLSGFRCDLDGLGALCRERGVLFAVDAIQGVGALRLDVGAVRPDLVAFGGHKWLCGMQGAGVVVVADTLLDRLRPARGWLNGPIDWDDLEAAGLALHDDATRFRTGTLPTAQLYALDAALGLFLDVGADAVEAAVLAGAGRLADGLARLGARRYGTDHPARASGIVTVAVADPEGLHAHLAERGVAVSLRNRLVRFAPHAHTREADLDRALDAVASFGRVAAGAS</sequence>
<evidence type="ECO:0000259" key="2">
    <source>
        <dbReference type="Pfam" id="PF00266"/>
    </source>
</evidence>
<dbReference type="PANTHER" id="PTHR43586">
    <property type="entry name" value="CYSTEINE DESULFURASE"/>
    <property type="match status" value="1"/>
</dbReference>
<dbReference type="GO" id="GO:0008483">
    <property type="term" value="F:transaminase activity"/>
    <property type="evidence" value="ECO:0007669"/>
    <property type="project" value="UniProtKB-KW"/>
</dbReference>
<accession>A0ABU3BUV3</accession>
<keyword evidence="1" id="KW-0663">Pyridoxal phosphate</keyword>
<organism evidence="3 4">
    <name type="scientific">Rubrivirga litoralis</name>
    <dbReference type="NCBI Taxonomy" id="3075598"/>
    <lineage>
        <taxon>Bacteria</taxon>
        <taxon>Pseudomonadati</taxon>
        <taxon>Rhodothermota</taxon>
        <taxon>Rhodothermia</taxon>
        <taxon>Rhodothermales</taxon>
        <taxon>Rubricoccaceae</taxon>
        <taxon>Rubrivirga</taxon>
    </lineage>
</organism>
<evidence type="ECO:0000256" key="1">
    <source>
        <dbReference type="ARBA" id="ARBA00022898"/>
    </source>
</evidence>
<dbReference type="InterPro" id="IPR015424">
    <property type="entry name" value="PyrdxlP-dep_Trfase"/>
</dbReference>
<evidence type="ECO:0000313" key="4">
    <source>
        <dbReference type="Proteomes" id="UP001267426"/>
    </source>
</evidence>
<dbReference type="Proteomes" id="UP001267426">
    <property type="component" value="Unassembled WGS sequence"/>
</dbReference>
<keyword evidence="3" id="KW-0032">Aminotransferase</keyword>
<dbReference type="EMBL" id="JAVRHT010000049">
    <property type="protein sequence ID" value="MDT0633052.1"/>
    <property type="molecule type" value="Genomic_DNA"/>
</dbReference>
<reference evidence="3 4" key="1">
    <citation type="submission" date="2023-09" db="EMBL/GenBank/DDBJ databases">
        <authorList>
            <person name="Rey-Velasco X."/>
        </authorList>
    </citation>
    <scope>NUCLEOTIDE SEQUENCE [LARGE SCALE GENOMIC DNA]</scope>
    <source>
        <strain evidence="3 4">F394</strain>
    </source>
</reference>
<comment type="caution">
    <text evidence="3">The sequence shown here is derived from an EMBL/GenBank/DDBJ whole genome shotgun (WGS) entry which is preliminary data.</text>
</comment>
<keyword evidence="3" id="KW-0808">Transferase</keyword>
<name>A0ABU3BUV3_9BACT</name>
<evidence type="ECO:0000313" key="3">
    <source>
        <dbReference type="EMBL" id="MDT0633052.1"/>
    </source>
</evidence>
<keyword evidence="4" id="KW-1185">Reference proteome</keyword>
<dbReference type="Gene3D" id="3.40.640.10">
    <property type="entry name" value="Type I PLP-dependent aspartate aminotransferase-like (Major domain)"/>
    <property type="match status" value="1"/>
</dbReference>
<dbReference type="SUPFAM" id="SSF53383">
    <property type="entry name" value="PLP-dependent transferases"/>
    <property type="match status" value="1"/>
</dbReference>
<protein>
    <submittedName>
        <fullName evidence="3">Aminotransferase class V-fold PLP-dependent enzyme</fullName>
    </submittedName>
</protein>
<dbReference type="InterPro" id="IPR015422">
    <property type="entry name" value="PyrdxlP-dep_Trfase_small"/>
</dbReference>